<feature type="transmembrane region" description="Helical" evidence="1">
    <location>
        <begin position="66"/>
        <end position="84"/>
    </location>
</feature>
<keyword evidence="1" id="KW-0812">Transmembrane</keyword>
<reference evidence="2 3" key="1">
    <citation type="submission" date="2018-12" db="EMBL/GenBank/DDBJ databases">
        <title>Complete genome of Nonlabens sp. MJ115.</title>
        <authorList>
            <person name="Choi H.S."/>
            <person name="Jung J."/>
        </authorList>
    </citation>
    <scope>NUCLEOTIDE SEQUENCE [LARGE SCALE GENOMIC DNA]</scope>
    <source>
        <strain evidence="2 3">MJ115</strain>
    </source>
</reference>
<dbReference type="Proteomes" id="UP000279600">
    <property type="component" value="Chromosome"/>
</dbReference>
<feature type="transmembrane region" description="Helical" evidence="1">
    <location>
        <begin position="135"/>
        <end position="158"/>
    </location>
</feature>
<proteinExistence type="predicted"/>
<evidence type="ECO:0000313" key="3">
    <source>
        <dbReference type="Proteomes" id="UP000279600"/>
    </source>
</evidence>
<name>A0A3S9MUB8_9FLAO</name>
<dbReference type="RefSeq" id="WP_126444512.1">
    <property type="nucleotide sequence ID" value="NZ_CP034549.1"/>
</dbReference>
<dbReference type="OrthoDB" id="1365019at2"/>
<organism evidence="2 3">
    <name type="scientific">Nonlabens ponticola</name>
    <dbReference type="NCBI Taxonomy" id="2496866"/>
    <lineage>
        <taxon>Bacteria</taxon>
        <taxon>Pseudomonadati</taxon>
        <taxon>Bacteroidota</taxon>
        <taxon>Flavobacteriia</taxon>
        <taxon>Flavobacteriales</taxon>
        <taxon>Flavobacteriaceae</taxon>
        <taxon>Nonlabens</taxon>
    </lineage>
</organism>
<keyword evidence="1" id="KW-0472">Membrane</keyword>
<accession>A0A3S9MUB8</accession>
<gene>
    <name evidence="2" type="ORF">EJ995_00370</name>
</gene>
<evidence type="ECO:0000256" key="1">
    <source>
        <dbReference type="SAM" id="Phobius"/>
    </source>
</evidence>
<feature type="transmembrane region" description="Helical" evidence="1">
    <location>
        <begin position="30"/>
        <end position="46"/>
    </location>
</feature>
<sequence length="160" mass="18194">MNEKKQRKLNKWQNHLDITTEFIDYSQKRMDILIISLGSGTLYVIFETLKGLKEIETNSESIEFPNILLSSGIFIGLSIISNFISQYTSLIANKNEKIYVECTICEIEDGCLDQDDVNRQKIADKKSKAYNKATTIFNLASIITLCVGIALLGVFYFLTF</sequence>
<evidence type="ECO:0000313" key="2">
    <source>
        <dbReference type="EMBL" id="AZQ42761.1"/>
    </source>
</evidence>
<keyword evidence="3" id="KW-1185">Reference proteome</keyword>
<dbReference type="EMBL" id="CP034549">
    <property type="protein sequence ID" value="AZQ42761.1"/>
    <property type="molecule type" value="Genomic_DNA"/>
</dbReference>
<dbReference type="AlphaFoldDB" id="A0A3S9MUB8"/>
<keyword evidence="1" id="KW-1133">Transmembrane helix</keyword>
<protein>
    <submittedName>
        <fullName evidence="2">Uncharacterized protein</fullName>
    </submittedName>
</protein>
<dbReference type="KEGG" id="noj:EJ995_00370"/>